<dbReference type="InterPro" id="IPR007484">
    <property type="entry name" value="Peptidase_M28"/>
</dbReference>
<evidence type="ECO:0000256" key="2">
    <source>
        <dbReference type="ARBA" id="ARBA00023315"/>
    </source>
</evidence>
<dbReference type="Pfam" id="PF04389">
    <property type="entry name" value="Peptidase_M28"/>
    <property type="match status" value="1"/>
</dbReference>
<dbReference type="EMBL" id="HBGA01014464">
    <property type="protein sequence ID" value="CAD8994488.1"/>
    <property type="molecule type" value="Transcribed_RNA"/>
</dbReference>
<sequence length="387" mass="43323">MPTPPAAHRRPPRKRQWLKTWRGALLLVVLLAAVVVLWPKSTPSGSGPPEALPLAQKSKEPKQPNLLPGMQGWSLPEGETGTRQLEVDVDAIIKAGPRVAGSYSHGHNSTRDMISHRLEQLGWDVSYDMSTQNTPHGPKDFITIIGTWRPFGPGPGPPSTAADMTAQGPVLVLAAHYDSKLMPYHFVGATDSAASCGMLLDLAHNLTQSPPEMRNEGRYPVVHLVFFDGEEAVVDWTREDSIYGARHLAETWAAQGYLGRIELFVLLDLIGAHDAQYLSWFKNTQHFYLRLADLEDTMRRQGLLRRTRKYFHRKFNPGVIEDDHTPFLERGVPILHIIPWPFPKEWHTAGDDASILNWGAIYDMTSLIQRFVRVYLRGPISPGKSAT</sequence>
<evidence type="ECO:0000256" key="4">
    <source>
        <dbReference type="SAM" id="Phobius"/>
    </source>
</evidence>
<dbReference type="AlphaFoldDB" id="A0A7S1HXL0"/>
<keyword evidence="4" id="KW-0472">Membrane</keyword>
<keyword evidence="1" id="KW-0808">Transferase</keyword>
<reference evidence="6" key="1">
    <citation type="submission" date="2021-01" db="EMBL/GenBank/DDBJ databases">
        <authorList>
            <person name="Corre E."/>
            <person name="Pelletier E."/>
            <person name="Niang G."/>
            <person name="Scheremetjew M."/>
            <person name="Finn R."/>
            <person name="Kale V."/>
            <person name="Holt S."/>
            <person name="Cochrane G."/>
            <person name="Meng A."/>
            <person name="Brown T."/>
            <person name="Cohen L."/>
        </authorList>
    </citation>
    <scope>NUCLEOTIDE SEQUENCE</scope>
    <source>
        <strain evidence="6">NIES-381</strain>
    </source>
</reference>
<dbReference type="PANTHER" id="PTHR12283:SF6">
    <property type="entry name" value="GLUTAMINYL-PEPTIDE CYCLOTRANSFERASE-RELATED"/>
    <property type="match status" value="1"/>
</dbReference>
<feature type="transmembrane region" description="Helical" evidence="4">
    <location>
        <begin position="21"/>
        <end position="39"/>
    </location>
</feature>
<evidence type="ECO:0000256" key="1">
    <source>
        <dbReference type="ARBA" id="ARBA00022679"/>
    </source>
</evidence>
<gene>
    <name evidence="6" type="ORF">EGYM00392_LOCUS5543</name>
</gene>
<keyword evidence="4" id="KW-1133">Transmembrane helix</keyword>
<protein>
    <recommendedName>
        <fullName evidence="5">Peptidase M28 domain-containing protein</fullName>
    </recommendedName>
</protein>
<dbReference type="SUPFAM" id="SSF53187">
    <property type="entry name" value="Zn-dependent exopeptidases"/>
    <property type="match status" value="1"/>
</dbReference>
<evidence type="ECO:0000313" key="6">
    <source>
        <dbReference type="EMBL" id="CAD8994488.1"/>
    </source>
</evidence>
<feature type="region of interest" description="Disordered" evidence="3">
    <location>
        <begin position="42"/>
        <end position="77"/>
    </location>
</feature>
<feature type="domain" description="Peptidase M28" evidence="5">
    <location>
        <begin position="169"/>
        <end position="371"/>
    </location>
</feature>
<dbReference type="GO" id="GO:0008270">
    <property type="term" value="F:zinc ion binding"/>
    <property type="evidence" value="ECO:0007669"/>
    <property type="project" value="TreeGrafter"/>
</dbReference>
<keyword evidence="4" id="KW-0812">Transmembrane</keyword>
<organism evidence="6">
    <name type="scientific">Eutreptiella gymnastica</name>
    <dbReference type="NCBI Taxonomy" id="73025"/>
    <lineage>
        <taxon>Eukaryota</taxon>
        <taxon>Discoba</taxon>
        <taxon>Euglenozoa</taxon>
        <taxon>Euglenida</taxon>
        <taxon>Spirocuta</taxon>
        <taxon>Euglenophyceae</taxon>
        <taxon>Eutreptiales</taxon>
        <taxon>Eutreptiaceae</taxon>
        <taxon>Eutreptiella</taxon>
    </lineage>
</organism>
<dbReference type="InterPro" id="IPR040234">
    <property type="entry name" value="QC/QCL"/>
</dbReference>
<accession>A0A7S1HXL0</accession>
<proteinExistence type="predicted"/>
<name>A0A7S1HXL0_9EUGL</name>
<dbReference type="GO" id="GO:0016603">
    <property type="term" value="F:glutaminyl-peptide cyclotransferase activity"/>
    <property type="evidence" value="ECO:0007669"/>
    <property type="project" value="TreeGrafter"/>
</dbReference>
<dbReference type="PANTHER" id="PTHR12283">
    <property type="entry name" value="GLUTAMINYL-PEPTIDE CYCLOTRANSFERASE"/>
    <property type="match status" value="1"/>
</dbReference>
<evidence type="ECO:0000256" key="3">
    <source>
        <dbReference type="SAM" id="MobiDB-lite"/>
    </source>
</evidence>
<dbReference type="Gene3D" id="3.40.630.10">
    <property type="entry name" value="Zn peptidases"/>
    <property type="match status" value="1"/>
</dbReference>
<keyword evidence="2" id="KW-0012">Acyltransferase</keyword>
<evidence type="ECO:0000259" key="5">
    <source>
        <dbReference type="Pfam" id="PF04389"/>
    </source>
</evidence>